<proteinExistence type="predicted"/>
<dbReference type="EMBL" id="AC023673">
    <property type="protein sequence ID" value="AAF79531.1"/>
    <property type="molecule type" value="Genomic_DNA"/>
</dbReference>
<protein>
    <submittedName>
        <fullName evidence="1">F21D18.30</fullName>
    </submittedName>
</protein>
<reference evidence="1" key="3">
    <citation type="submission" date="2000-06" db="EMBL/GenBank/DDBJ databases">
        <authorList>
            <person name="Cheuk R."/>
            <person name="Shinn P."/>
            <person name="Brooks S."/>
            <person name="Buehler E."/>
            <person name="Chao Q."/>
            <person name="Johnson-Hopson C."/>
            <person name="Khan S."/>
            <person name="Kim C."/>
            <person name="Altafi H."/>
            <person name="Bei B."/>
            <person name="Chin C."/>
            <person name="Chiou J."/>
            <person name="Choi E."/>
            <person name="Conn L."/>
            <person name="Conway A."/>
            <person name="Gonzalez A."/>
            <person name="Hansen N."/>
            <person name="Howing B."/>
            <person name="Koo T."/>
            <person name="Lam B."/>
            <person name="Lee J."/>
            <person name="Lenz C."/>
            <person name="Li J."/>
            <person name="Liu A."/>
            <person name="Liu J."/>
            <person name="Liu S."/>
            <person name="Mukharsky N."/>
            <person name="Nguyen M."/>
            <person name="Palm C."/>
            <person name="Pham P."/>
            <person name="Sakano H."/>
            <person name="Schwartz J."/>
            <person name="Southwick A."/>
            <person name="Thaveri A."/>
            <person name="Toriumi M."/>
            <person name="Vaysberg M."/>
            <person name="Yu G."/>
            <person name="Davis R."/>
            <person name="Federspiel N."/>
            <person name="Theologis A."/>
            <person name="Ecker J."/>
        </authorList>
    </citation>
    <scope>NUCLEOTIDE SEQUENCE</scope>
</reference>
<sequence>MVMMRCRDNDGLCGGQKQMFGIEGERGGIDRIENDSVDRIDGDGAKKASTVVRSEHKTTMMMEFSAVRESKGKNIICPSPEMPNFVKTERNTLFKD</sequence>
<reference evidence="1" key="2">
    <citation type="submission" date="2000-04" db="EMBL/GenBank/DDBJ databases">
        <title>Genomic sequence for Arabidopsis thaliana BAC F21D18 from chromosome I.</title>
        <authorList>
            <person name="Chao Q."/>
            <person name="Brooks S."/>
            <person name="Buehler E."/>
            <person name="Johnson-Hopson C."/>
            <person name="Khan S."/>
            <person name="Kim C."/>
            <person name="Shinn P."/>
            <person name="Altafi H."/>
            <person name="Bei Q."/>
            <person name="Chin C."/>
            <person name="Chiou J."/>
            <person name="Choi E."/>
            <person name="Conn L."/>
            <person name="Conway A."/>
            <person name="Gonzales A."/>
            <person name="Hansen N."/>
            <person name="Howng B."/>
            <person name="Koo T."/>
            <person name="Lam B."/>
            <person name="Lee J."/>
            <person name="Lenz C."/>
            <person name="Li J."/>
            <person name="Liu A."/>
            <person name="Liu K."/>
            <person name="Liu S."/>
            <person name="Mukharsky N."/>
            <person name="Nguyen M."/>
            <person name="Palm C."/>
            <person name="Pham P."/>
            <person name="Sakano H."/>
            <person name="Schwartz J."/>
            <person name="Southwick A."/>
            <person name="Thaveri A."/>
            <person name="Toriumi M."/>
            <person name="Vaysberg M."/>
            <person name="Yu G."/>
            <person name="Federspiel N.A."/>
            <person name="Theologis A."/>
            <person name="Ecker J.R."/>
        </authorList>
    </citation>
    <scope>NUCLEOTIDE SEQUENCE</scope>
</reference>
<organism evidence="1">
    <name type="scientific">Arabidopsis thaliana</name>
    <name type="common">Mouse-ear cress</name>
    <dbReference type="NCBI Taxonomy" id="3702"/>
    <lineage>
        <taxon>Eukaryota</taxon>
        <taxon>Viridiplantae</taxon>
        <taxon>Streptophyta</taxon>
        <taxon>Embryophyta</taxon>
        <taxon>Tracheophyta</taxon>
        <taxon>Spermatophyta</taxon>
        <taxon>Magnoliopsida</taxon>
        <taxon>eudicotyledons</taxon>
        <taxon>Gunneridae</taxon>
        <taxon>Pentapetalae</taxon>
        <taxon>rosids</taxon>
        <taxon>malvids</taxon>
        <taxon>Brassicales</taxon>
        <taxon>Brassicaceae</taxon>
        <taxon>Camelineae</taxon>
        <taxon>Arabidopsis</taxon>
    </lineage>
</organism>
<name>Q9LNF1_ARATH</name>
<dbReference type="AlphaFoldDB" id="Q9LNF1"/>
<accession>Q9LNF1</accession>
<evidence type="ECO:0000313" key="1">
    <source>
        <dbReference type="EMBL" id="AAF79531.1"/>
    </source>
</evidence>
<reference key="1">
    <citation type="journal article" date="2000" name="Nature">
        <title>Sequence and analysis of chromosome 1 of the plant Arabidopsis thaliana.</title>
        <authorList>
            <person name="Theologis A."/>
            <person name="Ecker J.R."/>
            <person name="Palm C.J."/>
            <person name="Federspiel N.A."/>
            <person name="Kaul S."/>
            <person name="White O."/>
            <person name="Alonso J."/>
            <person name="Altafi H."/>
            <person name="Araujo R."/>
            <person name="Bowman C.L."/>
            <person name="Brooks S.Y."/>
            <person name="Buehler E."/>
            <person name="Chan A."/>
            <person name="Chao Q."/>
            <person name="Chen H."/>
            <person name="Cheuk R.F."/>
            <person name="Chin C.W."/>
            <person name="Chung M.K."/>
            <person name="Conn L."/>
            <person name="Conway A.B."/>
            <person name="Conway A.R."/>
            <person name="Creasy T.H."/>
            <person name="Dewar K."/>
            <person name="Dunn P."/>
            <person name="Etgu P."/>
            <person name="Feldblyum T.V."/>
            <person name="Feng J."/>
            <person name="Fong B."/>
            <person name="Fujii C.Y."/>
            <person name="Gill J.E."/>
            <person name="Goldsmith A.D."/>
            <person name="Haas B."/>
            <person name="Hansen N.F."/>
            <person name="Hughes B."/>
            <person name="Huizar L."/>
            <person name="Hunter J.L."/>
            <person name="Jenkins J."/>
            <person name="Johnson-Hopson C."/>
            <person name="Khan S."/>
            <person name="Khaykin E."/>
            <person name="Kim C.J."/>
            <person name="Koo H.L."/>
            <person name="Kremenetskaia I."/>
            <person name="Kurtz D.B."/>
            <person name="Kwan A."/>
            <person name="Lam B."/>
            <person name="Langin-Hooper S."/>
            <person name="Lee A."/>
            <person name="Lee J.M."/>
            <person name="Lenz C.A."/>
            <person name="Li J.H."/>
            <person name="Li Y."/>
            <person name="Lin X."/>
            <person name="Liu S.X."/>
            <person name="Liu Z.A."/>
            <person name="Luros J.S."/>
            <person name="Maiti R."/>
            <person name="Marziali A."/>
            <person name="Militscher J."/>
            <person name="Miranda M."/>
            <person name="Nguyen M."/>
            <person name="Nierman W.C."/>
            <person name="Osborne B.I."/>
            <person name="Pai G."/>
            <person name="Peterson J."/>
            <person name="Pham P.K."/>
            <person name="Rizzo M."/>
            <person name="Rooney T."/>
            <person name="Rowley D."/>
            <person name="Sakano H."/>
            <person name="Salzberg S.L."/>
            <person name="Schwartz J.R."/>
            <person name="Shinn P."/>
            <person name="Southwick A.M."/>
            <person name="Sun H."/>
            <person name="Tallon L.J."/>
            <person name="Tambunga G."/>
            <person name="Toriumi M.J."/>
            <person name="Town C.D."/>
            <person name="Utterback T."/>
            <person name="Van Aken S."/>
            <person name="Vaysberg M."/>
            <person name="Vysotskaia V.S."/>
            <person name="Walker M."/>
            <person name="Wu D."/>
            <person name="Yu G."/>
            <person name="Fraser C.M."/>
            <person name="Venter J.C."/>
            <person name="Davis R.W."/>
        </authorList>
    </citation>
    <scope>NUCLEOTIDE SEQUENCE [LARGE SCALE GENOMIC DNA]</scope>
    <source>
        <strain>cv. Columbia</strain>
    </source>
</reference>